<protein>
    <submittedName>
        <fullName evidence="5">Allergen Asp f 15</fullName>
    </submittedName>
</protein>
<reference evidence="5 6" key="1">
    <citation type="journal article" date="2019" name="Nat. Ecol. Evol.">
        <title>Megaphylogeny resolves global patterns of mushroom evolution.</title>
        <authorList>
            <person name="Varga T."/>
            <person name="Krizsan K."/>
            <person name="Foldi C."/>
            <person name="Dima B."/>
            <person name="Sanchez-Garcia M."/>
            <person name="Sanchez-Ramirez S."/>
            <person name="Szollosi G.J."/>
            <person name="Szarkandi J.G."/>
            <person name="Papp V."/>
            <person name="Albert L."/>
            <person name="Andreopoulos W."/>
            <person name="Angelini C."/>
            <person name="Antonin V."/>
            <person name="Barry K.W."/>
            <person name="Bougher N.L."/>
            <person name="Buchanan P."/>
            <person name="Buyck B."/>
            <person name="Bense V."/>
            <person name="Catcheside P."/>
            <person name="Chovatia M."/>
            <person name="Cooper J."/>
            <person name="Damon W."/>
            <person name="Desjardin D."/>
            <person name="Finy P."/>
            <person name="Geml J."/>
            <person name="Haridas S."/>
            <person name="Hughes K."/>
            <person name="Justo A."/>
            <person name="Karasinski D."/>
            <person name="Kautmanova I."/>
            <person name="Kiss B."/>
            <person name="Kocsube S."/>
            <person name="Kotiranta H."/>
            <person name="LaButti K.M."/>
            <person name="Lechner B.E."/>
            <person name="Liimatainen K."/>
            <person name="Lipzen A."/>
            <person name="Lukacs Z."/>
            <person name="Mihaltcheva S."/>
            <person name="Morgado L.N."/>
            <person name="Niskanen T."/>
            <person name="Noordeloos M.E."/>
            <person name="Ohm R.A."/>
            <person name="Ortiz-Santana B."/>
            <person name="Ovrebo C."/>
            <person name="Racz N."/>
            <person name="Riley R."/>
            <person name="Savchenko A."/>
            <person name="Shiryaev A."/>
            <person name="Soop K."/>
            <person name="Spirin V."/>
            <person name="Szebenyi C."/>
            <person name="Tomsovsky M."/>
            <person name="Tulloss R.E."/>
            <person name="Uehling J."/>
            <person name="Grigoriev I.V."/>
            <person name="Vagvolgyi C."/>
            <person name="Papp T."/>
            <person name="Martin F.M."/>
            <person name="Miettinen O."/>
            <person name="Hibbett D.S."/>
            <person name="Nagy L.G."/>
        </authorList>
    </citation>
    <scope>NUCLEOTIDE SEQUENCE [LARGE SCALE GENOMIC DNA]</scope>
    <source>
        <strain evidence="5 6">CBS 166.37</strain>
    </source>
</reference>
<dbReference type="Gene3D" id="2.40.40.10">
    <property type="entry name" value="RlpA-like domain"/>
    <property type="match status" value="1"/>
</dbReference>
<proteinExistence type="inferred from homology"/>
<evidence type="ECO:0000256" key="4">
    <source>
        <dbReference type="SAM" id="SignalP"/>
    </source>
</evidence>
<accession>A0A5C3LE68</accession>
<dbReference type="InterPro" id="IPR036908">
    <property type="entry name" value="RlpA-like_sf"/>
</dbReference>
<dbReference type="AlphaFoldDB" id="A0A5C3LE68"/>
<sequence length="142" mass="15246">MKFAQSIALLTAFVVPALSAATAIVNVPLTYDTRYDDPSGRISSTVCSEKLAQYPTFGSLPSFPYIAGASYVEGFNSTQCGTCWSLTYLKDGKVNGIYVTAINSAPNGFTSSLTAETTLTGFNRNNIPRDVIIGAEQVFEDY</sequence>
<evidence type="ECO:0000313" key="5">
    <source>
        <dbReference type="EMBL" id="TFK31060.1"/>
    </source>
</evidence>
<evidence type="ECO:0000256" key="2">
    <source>
        <dbReference type="ARBA" id="ARBA00010421"/>
    </source>
</evidence>
<feature type="non-terminal residue" evidence="5">
    <location>
        <position position="142"/>
    </location>
</feature>
<dbReference type="CDD" id="cd22778">
    <property type="entry name" value="DPBB_CEPL-like"/>
    <property type="match status" value="1"/>
</dbReference>
<dbReference type="Proteomes" id="UP000308652">
    <property type="component" value="Unassembled WGS sequence"/>
</dbReference>
<keyword evidence="4" id="KW-0732">Signal</keyword>
<organism evidence="5 6">
    <name type="scientific">Crucibulum laeve</name>
    <dbReference type="NCBI Taxonomy" id="68775"/>
    <lineage>
        <taxon>Eukaryota</taxon>
        <taxon>Fungi</taxon>
        <taxon>Dikarya</taxon>
        <taxon>Basidiomycota</taxon>
        <taxon>Agaricomycotina</taxon>
        <taxon>Agaricomycetes</taxon>
        <taxon>Agaricomycetidae</taxon>
        <taxon>Agaricales</taxon>
        <taxon>Agaricineae</taxon>
        <taxon>Nidulariaceae</taxon>
        <taxon>Crucibulum</taxon>
    </lineage>
</organism>
<keyword evidence="6" id="KW-1185">Reference proteome</keyword>
<dbReference type="GO" id="GO:0005576">
    <property type="term" value="C:extracellular region"/>
    <property type="evidence" value="ECO:0007669"/>
    <property type="project" value="UniProtKB-SubCell"/>
</dbReference>
<evidence type="ECO:0000256" key="3">
    <source>
        <dbReference type="ARBA" id="ARBA00022525"/>
    </source>
</evidence>
<dbReference type="OrthoDB" id="4898945at2759"/>
<feature type="signal peptide" evidence="4">
    <location>
        <begin position="1"/>
        <end position="19"/>
    </location>
</feature>
<dbReference type="InterPro" id="IPR010829">
    <property type="entry name" value="Cerato-platanin"/>
</dbReference>
<dbReference type="Pfam" id="PF07249">
    <property type="entry name" value="Cerato-platanin"/>
    <property type="match status" value="1"/>
</dbReference>
<dbReference type="STRING" id="68775.A0A5C3LE68"/>
<evidence type="ECO:0000256" key="1">
    <source>
        <dbReference type="ARBA" id="ARBA00004613"/>
    </source>
</evidence>
<comment type="subcellular location">
    <subcellularLocation>
        <location evidence="1">Secreted</location>
    </subcellularLocation>
</comment>
<comment type="similarity">
    <text evidence="2">Belongs to the cerato-platanin family.</text>
</comment>
<gene>
    <name evidence="5" type="ORF">BDQ12DRAFT_717174</name>
</gene>
<feature type="chain" id="PRO_5022862806" evidence="4">
    <location>
        <begin position="20"/>
        <end position="142"/>
    </location>
</feature>
<evidence type="ECO:0000313" key="6">
    <source>
        <dbReference type="Proteomes" id="UP000308652"/>
    </source>
</evidence>
<dbReference type="SUPFAM" id="SSF50685">
    <property type="entry name" value="Barwin-like endoglucanases"/>
    <property type="match status" value="1"/>
</dbReference>
<keyword evidence="3" id="KW-0964">Secreted</keyword>
<dbReference type="EMBL" id="ML213968">
    <property type="protein sequence ID" value="TFK31060.1"/>
    <property type="molecule type" value="Genomic_DNA"/>
</dbReference>
<name>A0A5C3LE68_9AGAR</name>